<reference evidence="1" key="1">
    <citation type="submission" date="2023-08" db="EMBL/GenBank/DDBJ databases">
        <authorList>
            <person name="Alioto T."/>
            <person name="Alioto T."/>
            <person name="Gomez Garrido J."/>
        </authorList>
    </citation>
    <scope>NUCLEOTIDE SEQUENCE</scope>
</reference>
<dbReference type="AlphaFoldDB" id="A0AA36F6W8"/>
<sequence length="92" mass="11048">MFEEERYYKDGDEAKKNVNESSFKEEVLWVQKYYSHLKLGVIRLLVPNNEFCNSLKKPMGTTKPFWFSYQRKLPESKSDKKPQHNTDAWINL</sequence>
<evidence type="ECO:0000313" key="1">
    <source>
        <dbReference type="EMBL" id="CAI9726697.1"/>
    </source>
</evidence>
<evidence type="ECO:0000313" key="2">
    <source>
        <dbReference type="Proteomes" id="UP001162480"/>
    </source>
</evidence>
<name>A0AA36F6W8_OCTVU</name>
<protein>
    <submittedName>
        <fullName evidence="1">Uncharacterized protein</fullName>
    </submittedName>
</protein>
<keyword evidence="2" id="KW-1185">Reference proteome</keyword>
<dbReference type="EMBL" id="OX597821">
    <property type="protein sequence ID" value="CAI9726697.1"/>
    <property type="molecule type" value="Genomic_DNA"/>
</dbReference>
<proteinExistence type="predicted"/>
<gene>
    <name evidence="1" type="ORF">OCTVUL_1B026055</name>
</gene>
<dbReference type="Proteomes" id="UP001162480">
    <property type="component" value="Chromosome 8"/>
</dbReference>
<accession>A0AA36F6W8</accession>
<organism evidence="1 2">
    <name type="scientific">Octopus vulgaris</name>
    <name type="common">Common octopus</name>
    <dbReference type="NCBI Taxonomy" id="6645"/>
    <lineage>
        <taxon>Eukaryota</taxon>
        <taxon>Metazoa</taxon>
        <taxon>Spiralia</taxon>
        <taxon>Lophotrochozoa</taxon>
        <taxon>Mollusca</taxon>
        <taxon>Cephalopoda</taxon>
        <taxon>Coleoidea</taxon>
        <taxon>Octopodiformes</taxon>
        <taxon>Octopoda</taxon>
        <taxon>Incirrata</taxon>
        <taxon>Octopodidae</taxon>
        <taxon>Octopus</taxon>
    </lineage>
</organism>